<comment type="caution">
    <text evidence="12">The sequence shown here is derived from an EMBL/GenBank/DDBJ whole genome shotgun (WGS) entry which is preliminary data.</text>
</comment>
<evidence type="ECO:0000313" key="12">
    <source>
        <dbReference type="EMBL" id="GAA2408762.1"/>
    </source>
</evidence>
<dbReference type="EC" id="2.7.13.3" evidence="2"/>
<dbReference type="Gene3D" id="3.30.565.10">
    <property type="entry name" value="Histidine kinase-like ATPase, C-terminal domain"/>
    <property type="match status" value="1"/>
</dbReference>
<keyword evidence="13" id="KW-1185">Reference proteome</keyword>
<evidence type="ECO:0000256" key="2">
    <source>
        <dbReference type="ARBA" id="ARBA00012438"/>
    </source>
</evidence>
<evidence type="ECO:0000256" key="9">
    <source>
        <dbReference type="SAM" id="MobiDB-lite"/>
    </source>
</evidence>
<evidence type="ECO:0000256" key="3">
    <source>
        <dbReference type="ARBA" id="ARBA00022553"/>
    </source>
</evidence>
<keyword evidence="6 12" id="KW-0418">Kinase</keyword>
<keyword evidence="7" id="KW-0067">ATP-binding</keyword>
<keyword evidence="4" id="KW-0808">Transferase</keyword>
<dbReference type="InterPro" id="IPR050482">
    <property type="entry name" value="Sensor_HK_TwoCompSys"/>
</dbReference>
<evidence type="ECO:0000256" key="10">
    <source>
        <dbReference type="SAM" id="Phobius"/>
    </source>
</evidence>
<evidence type="ECO:0000259" key="11">
    <source>
        <dbReference type="Pfam" id="PF07730"/>
    </source>
</evidence>
<protein>
    <recommendedName>
        <fullName evidence="2">histidine kinase</fullName>
        <ecNumber evidence="2">2.7.13.3</ecNumber>
    </recommendedName>
</protein>
<dbReference type="EMBL" id="BAAATJ010000021">
    <property type="protein sequence ID" value="GAA2408762.1"/>
    <property type="molecule type" value="Genomic_DNA"/>
</dbReference>
<dbReference type="InterPro" id="IPR036890">
    <property type="entry name" value="HATPase_C_sf"/>
</dbReference>
<evidence type="ECO:0000256" key="1">
    <source>
        <dbReference type="ARBA" id="ARBA00000085"/>
    </source>
</evidence>
<keyword evidence="3" id="KW-0597">Phosphoprotein</keyword>
<comment type="catalytic activity">
    <reaction evidence="1">
        <text>ATP + protein L-histidine = ADP + protein N-phospho-L-histidine.</text>
        <dbReference type="EC" id="2.7.13.3"/>
    </reaction>
</comment>
<organism evidence="12 13">
    <name type="scientific">Streptomyces glaucosporus</name>
    <dbReference type="NCBI Taxonomy" id="284044"/>
    <lineage>
        <taxon>Bacteria</taxon>
        <taxon>Bacillati</taxon>
        <taxon>Actinomycetota</taxon>
        <taxon>Actinomycetes</taxon>
        <taxon>Kitasatosporales</taxon>
        <taxon>Streptomycetaceae</taxon>
        <taxon>Streptomyces</taxon>
    </lineage>
</organism>
<keyword evidence="10" id="KW-0812">Transmembrane</keyword>
<feature type="domain" description="Signal transduction histidine kinase subgroup 3 dimerisation and phosphoacceptor" evidence="11">
    <location>
        <begin position="206"/>
        <end position="271"/>
    </location>
</feature>
<dbReference type="GO" id="GO:0016301">
    <property type="term" value="F:kinase activity"/>
    <property type="evidence" value="ECO:0007669"/>
    <property type="project" value="UniProtKB-KW"/>
</dbReference>
<evidence type="ECO:0000313" key="13">
    <source>
        <dbReference type="Proteomes" id="UP001500058"/>
    </source>
</evidence>
<dbReference type="Gene3D" id="1.20.5.1930">
    <property type="match status" value="1"/>
</dbReference>
<dbReference type="PANTHER" id="PTHR24421:SF10">
    <property type="entry name" value="NITRATE_NITRITE SENSOR PROTEIN NARQ"/>
    <property type="match status" value="1"/>
</dbReference>
<dbReference type="Proteomes" id="UP001500058">
    <property type="component" value="Unassembled WGS sequence"/>
</dbReference>
<reference evidence="12 13" key="1">
    <citation type="journal article" date="2019" name="Int. J. Syst. Evol. Microbiol.">
        <title>The Global Catalogue of Microorganisms (GCM) 10K type strain sequencing project: providing services to taxonomists for standard genome sequencing and annotation.</title>
        <authorList>
            <consortium name="The Broad Institute Genomics Platform"/>
            <consortium name="The Broad Institute Genome Sequencing Center for Infectious Disease"/>
            <person name="Wu L."/>
            <person name="Ma J."/>
        </authorList>
    </citation>
    <scope>NUCLEOTIDE SEQUENCE [LARGE SCALE GENOMIC DNA]</scope>
    <source>
        <strain evidence="12 13">JCM 6921</strain>
    </source>
</reference>
<dbReference type="Pfam" id="PF07730">
    <property type="entry name" value="HisKA_3"/>
    <property type="match status" value="1"/>
</dbReference>
<keyword evidence="5" id="KW-0547">Nucleotide-binding</keyword>
<keyword evidence="10" id="KW-0472">Membrane</keyword>
<feature type="transmembrane region" description="Helical" evidence="10">
    <location>
        <begin position="150"/>
        <end position="177"/>
    </location>
</feature>
<feature type="region of interest" description="Disordered" evidence="9">
    <location>
        <begin position="347"/>
        <end position="400"/>
    </location>
</feature>
<evidence type="ECO:0000256" key="4">
    <source>
        <dbReference type="ARBA" id="ARBA00022679"/>
    </source>
</evidence>
<name>A0ABN3INM7_9ACTN</name>
<dbReference type="PANTHER" id="PTHR24421">
    <property type="entry name" value="NITRATE/NITRITE SENSOR PROTEIN NARX-RELATED"/>
    <property type="match status" value="1"/>
</dbReference>
<proteinExistence type="predicted"/>
<sequence length="431" mass="44245">MRRLRLRWANLLLGGALLMPYFLLATVAMSVAVPDSDPFRHPGRQLAAYALALPLVTATALLLPPVRTLESAAARVLCTAPEAEPVPAPADSWAARRRTAAWFTLHLGLGALVSGASLAIPPAAAVLVTLPLSPGLRKLDWGWYGDTAGAALWTAPAAGAALLAALAAAVWGAGALLDRCAPALLGPTPADRLAAAEARAAALAARDRLARELHDSVGHALSAVALQAGAARTVLDSDPAFVRRALAAIEETARRTTGELDAVLGMLRDGEEPSRAPAGPTLAGLDGLLETTRAGGVPVALTASGPAAEILGTLPVLLSREAYRIVQEGLANALRHAGRVPVAVSLALDGPDRPGGPDGSGGSGRPDDRKLVITVENPALPEDGPRRPRRGGGTGLRGIGERAAALGGSAEAGAYDGRWRLTVRLPLRDNR</sequence>
<evidence type="ECO:0000256" key="6">
    <source>
        <dbReference type="ARBA" id="ARBA00022777"/>
    </source>
</evidence>
<evidence type="ECO:0000256" key="8">
    <source>
        <dbReference type="ARBA" id="ARBA00023012"/>
    </source>
</evidence>
<evidence type="ECO:0000256" key="7">
    <source>
        <dbReference type="ARBA" id="ARBA00022840"/>
    </source>
</evidence>
<dbReference type="InterPro" id="IPR011712">
    <property type="entry name" value="Sig_transdc_His_kin_sub3_dim/P"/>
</dbReference>
<accession>A0ABN3INM7</accession>
<feature type="transmembrane region" description="Helical" evidence="10">
    <location>
        <begin position="46"/>
        <end position="66"/>
    </location>
</feature>
<evidence type="ECO:0000256" key="5">
    <source>
        <dbReference type="ARBA" id="ARBA00022741"/>
    </source>
</evidence>
<feature type="transmembrane region" description="Helical" evidence="10">
    <location>
        <begin position="105"/>
        <end position="130"/>
    </location>
</feature>
<gene>
    <name evidence="12" type="ORF">GCM10010420_41380</name>
</gene>
<keyword evidence="10" id="KW-1133">Transmembrane helix</keyword>
<keyword evidence="8" id="KW-0902">Two-component regulatory system</keyword>